<evidence type="ECO:0000256" key="7">
    <source>
        <dbReference type="ARBA" id="ARBA00022827"/>
    </source>
</evidence>
<evidence type="ECO:0000256" key="9">
    <source>
        <dbReference type="ARBA" id="ARBA00031306"/>
    </source>
</evidence>
<dbReference type="SUPFAM" id="SSF143631">
    <property type="entry name" value="ApbE-like"/>
    <property type="match status" value="1"/>
</dbReference>
<dbReference type="Pfam" id="PF02424">
    <property type="entry name" value="ApbE"/>
    <property type="match status" value="2"/>
</dbReference>
<dbReference type="InterPro" id="IPR024932">
    <property type="entry name" value="ApbE"/>
</dbReference>
<reference evidence="11" key="1">
    <citation type="submission" date="2020-05" db="EMBL/GenBank/DDBJ databases">
        <authorList>
            <person name="Chiriac C."/>
            <person name="Salcher M."/>
            <person name="Ghai R."/>
            <person name="Kavagutti S V."/>
        </authorList>
    </citation>
    <scope>NUCLEOTIDE SEQUENCE</scope>
</reference>
<sequence length="252" mass="27117">MTTLVAPVRRSHAVMGSVASVHVHDVASETSVGTVIDHVLTELERLESVFSTFRPDSEISRINRGEMHHLDASREVIDVLDACVFMESISSGAFSCRRADGSLDPAGFVKGWAVERAARRLDEAGLRHWCLSLGGDMQMGDAPDVHDDEPRGWKIGIADPSDRGRVVSGLLVQRGAVATSGTAERGRHIVDPRTGAPAEHWASFTVCGPSLTWADAFATTACVMGESGIEWVHRFEGYTALGVRPDGSLVTI</sequence>
<evidence type="ECO:0000256" key="4">
    <source>
        <dbReference type="ARBA" id="ARBA00022630"/>
    </source>
</evidence>
<evidence type="ECO:0000256" key="6">
    <source>
        <dbReference type="ARBA" id="ARBA00022723"/>
    </source>
</evidence>
<dbReference type="PANTHER" id="PTHR30040:SF2">
    <property type="entry name" value="FAD:PROTEIN FMN TRANSFERASE"/>
    <property type="match status" value="1"/>
</dbReference>
<evidence type="ECO:0000256" key="10">
    <source>
        <dbReference type="ARBA" id="ARBA00048540"/>
    </source>
</evidence>
<comment type="catalytic activity">
    <reaction evidence="10">
        <text>L-threonyl-[protein] + FAD = FMN-L-threonyl-[protein] + AMP + H(+)</text>
        <dbReference type="Rhea" id="RHEA:36847"/>
        <dbReference type="Rhea" id="RHEA-COMP:11060"/>
        <dbReference type="Rhea" id="RHEA-COMP:11061"/>
        <dbReference type="ChEBI" id="CHEBI:15378"/>
        <dbReference type="ChEBI" id="CHEBI:30013"/>
        <dbReference type="ChEBI" id="CHEBI:57692"/>
        <dbReference type="ChEBI" id="CHEBI:74257"/>
        <dbReference type="ChEBI" id="CHEBI:456215"/>
        <dbReference type="EC" id="2.7.1.180"/>
    </reaction>
</comment>
<evidence type="ECO:0000256" key="8">
    <source>
        <dbReference type="ARBA" id="ARBA00022842"/>
    </source>
</evidence>
<keyword evidence="6" id="KW-0479">Metal-binding</keyword>
<dbReference type="GO" id="GO:0016740">
    <property type="term" value="F:transferase activity"/>
    <property type="evidence" value="ECO:0007669"/>
    <property type="project" value="UniProtKB-KW"/>
</dbReference>
<comment type="cofactor">
    <cofactor evidence="1">
        <name>Mg(2+)</name>
        <dbReference type="ChEBI" id="CHEBI:18420"/>
    </cofactor>
</comment>
<proteinExistence type="predicted"/>
<evidence type="ECO:0000256" key="3">
    <source>
        <dbReference type="ARBA" id="ARBA00016337"/>
    </source>
</evidence>
<dbReference type="AlphaFoldDB" id="A0A6J6FRG1"/>
<dbReference type="PANTHER" id="PTHR30040">
    <property type="entry name" value="THIAMINE BIOSYNTHESIS LIPOPROTEIN APBE"/>
    <property type="match status" value="1"/>
</dbReference>
<keyword evidence="8" id="KW-0460">Magnesium</keyword>
<protein>
    <recommendedName>
        <fullName evidence="3">FAD:protein FMN transferase</fullName>
        <ecNumber evidence="2">2.7.1.180</ecNumber>
    </recommendedName>
    <alternativeName>
        <fullName evidence="9">Flavin transferase</fullName>
    </alternativeName>
</protein>
<keyword evidence="4" id="KW-0285">Flavoprotein</keyword>
<dbReference type="EC" id="2.7.1.180" evidence="2"/>
<keyword evidence="7" id="KW-0274">FAD</keyword>
<dbReference type="Gene3D" id="3.10.520.10">
    <property type="entry name" value="ApbE-like domains"/>
    <property type="match status" value="2"/>
</dbReference>
<name>A0A6J6FRG1_9ZZZZ</name>
<dbReference type="InterPro" id="IPR003374">
    <property type="entry name" value="ApbE-like_sf"/>
</dbReference>
<evidence type="ECO:0000256" key="1">
    <source>
        <dbReference type="ARBA" id="ARBA00001946"/>
    </source>
</evidence>
<evidence type="ECO:0000256" key="5">
    <source>
        <dbReference type="ARBA" id="ARBA00022679"/>
    </source>
</evidence>
<evidence type="ECO:0000313" key="11">
    <source>
        <dbReference type="EMBL" id="CAB4589625.1"/>
    </source>
</evidence>
<gene>
    <name evidence="11" type="ORF">UFOPK1722_01569</name>
</gene>
<dbReference type="GO" id="GO:0046872">
    <property type="term" value="F:metal ion binding"/>
    <property type="evidence" value="ECO:0007669"/>
    <property type="project" value="UniProtKB-KW"/>
</dbReference>
<accession>A0A6J6FRG1</accession>
<dbReference type="EMBL" id="CAEZTS010000166">
    <property type="protein sequence ID" value="CAB4589625.1"/>
    <property type="molecule type" value="Genomic_DNA"/>
</dbReference>
<keyword evidence="5" id="KW-0808">Transferase</keyword>
<evidence type="ECO:0000256" key="2">
    <source>
        <dbReference type="ARBA" id="ARBA00011955"/>
    </source>
</evidence>
<organism evidence="11">
    <name type="scientific">freshwater metagenome</name>
    <dbReference type="NCBI Taxonomy" id="449393"/>
    <lineage>
        <taxon>unclassified sequences</taxon>
        <taxon>metagenomes</taxon>
        <taxon>ecological metagenomes</taxon>
    </lineage>
</organism>